<comment type="similarity">
    <text evidence="1 2">Belongs to the serpin family.</text>
</comment>
<dbReference type="OrthoDB" id="1063785at2759"/>
<proteinExistence type="inferred from homology"/>
<dbReference type="InterPro" id="IPR042185">
    <property type="entry name" value="Serpin_sf_2"/>
</dbReference>
<accession>A0A0L0DJQ0</accession>
<dbReference type="SMART" id="SM00093">
    <property type="entry name" value="SERPIN"/>
    <property type="match status" value="1"/>
</dbReference>
<dbReference type="InterPro" id="IPR023795">
    <property type="entry name" value="Serpin_CS"/>
</dbReference>
<protein>
    <submittedName>
        <fullName evidence="4">Serpin-5A</fullName>
    </submittedName>
</protein>
<dbReference type="PANTHER" id="PTHR11461">
    <property type="entry name" value="SERINE PROTEASE INHIBITOR, SERPIN"/>
    <property type="match status" value="1"/>
</dbReference>
<dbReference type="PROSITE" id="PS00284">
    <property type="entry name" value="SERPIN"/>
    <property type="match status" value="1"/>
</dbReference>
<dbReference type="PANTHER" id="PTHR11461:SF211">
    <property type="entry name" value="GH10112P-RELATED"/>
    <property type="match status" value="1"/>
</dbReference>
<dbReference type="Gene3D" id="3.30.497.10">
    <property type="entry name" value="Antithrombin, subunit I, domain 2"/>
    <property type="match status" value="1"/>
</dbReference>
<dbReference type="InterPro" id="IPR000215">
    <property type="entry name" value="Serpin_fam"/>
</dbReference>
<evidence type="ECO:0000259" key="3">
    <source>
        <dbReference type="SMART" id="SM00093"/>
    </source>
</evidence>
<dbReference type="GO" id="GO:0005615">
    <property type="term" value="C:extracellular space"/>
    <property type="evidence" value="ECO:0007669"/>
    <property type="project" value="InterPro"/>
</dbReference>
<feature type="domain" description="Serpin" evidence="3">
    <location>
        <begin position="23"/>
        <end position="370"/>
    </location>
</feature>
<dbReference type="GO" id="GO:0004867">
    <property type="term" value="F:serine-type endopeptidase inhibitor activity"/>
    <property type="evidence" value="ECO:0007669"/>
    <property type="project" value="InterPro"/>
</dbReference>
<dbReference type="eggNOG" id="KOG2392">
    <property type="taxonomic scope" value="Eukaryota"/>
</dbReference>
<dbReference type="Gene3D" id="2.30.39.10">
    <property type="entry name" value="Alpha-1-antitrypsin, domain 1"/>
    <property type="match status" value="1"/>
</dbReference>
<reference evidence="4 5" key="1">
    <citation type="submission" date="2010-05" db="EMBL/GenBank/DDBJ databases">
        <title>The Genome Sequence of Thecamonas trahens ATCC 50062.</title>
        <authorList>
            <consortium name="The Broad Institute Genome Sequencing Platform"/>
            <person name="Russ C."/>
            <person name="Cuomo C."/>
            <person name="Shea T."/>
            <person name="Young S.K."/>
            <person name="Zeng Q."/>
            <person name="Koehrsen M."/>
            <person name="Haas B."/>
            <person name="Borodovsky M."/>
            <person name="Guigo R."/>
            <person name="Alvarado L."/>
            <person name="Berlin A."/>
            <person name="Bochicchio J."/>
            <person name="Borenstein D."/>
            <person name="Chapman S."/>
            <person name="Chen Z."/>
            <person name="Freedman E."/>
            <person name="Gellesch M."/>
            <person name="Goldberg J."/>
            <person name="Griggs A."/>
            <person name="Gujja S."/>
            <person name="Heilman E."/>
            <person name="Heiman D."/>
            <person name="Hepburn T."/>
            <person name="Howarth C."/>
            <person name="Jen D."/>
            <person name="Larson L."/>
            <person name="Mehta T."/>
            <person name="Park D."/>
            <person name="Pearson M."/>
            <person name="Roberts A."/>
            <person name="Saif S."/>
            <person name="Shenoy N."/>
            <person name="Sisk P."/>
            <person name="Stolte C."/>
            <person name="Sykes S."/>
            <person name="Thomson T."/>
            <person name="Walk T."/>
            <person name="White J."/>
            <person name="Yandava C."/>
            <person name="Burger G."/>
            <person name="Gray M.W."/>
            <person name="Holland P.W.H."/>
            <person name="King N."/>
            <person name="Lang F.B.F."/>
            <person name="Roger A.J."/>
            <person name="Ruiz-Trillo I."/>
            <person name="Lander E."/>
            <person name="Nusbaum C."/>
        </authorList>
    </citation>
    <scope>NUCLEOTIDE SEQUENCE [LARGE SCALE GENOMIC DNA]</scope>
    <source>
        <strain evidence="4 5">ATCC 50062</strain>
    </source>
</reference>
<dbReference type="OMA" id="LMHQERK"/>
<evidence type="ECO:0000313" key="4">
    <source>
        <dbReference type="EMBL" id="KNC52522.1"/>
    </source>
</evidence>
<dbReference type="InterPro" id="IPR036186">
    <property type="entry name" value="Serpin_sf"/>
</dbReference>
<sequence length="371" mass="39280">MSSKHHVMTYGFAHVVINASDTTPILNGLAPQNLDLGLLLVAAATGKDSTSRAQMLSILDDKCPDASLESMLVEASRRGAADEDVVIKSTLGLFFKGTPKPDFQANVPGVTLMPMPESADAVNEWAAQETDGMVTSIVKTIDDNVVAILSALKALKATWRYPFDASKTAEGSFKASNGAIPCQMMHHVFGAGLPGIKVANNDAYLGISLPYGNTGSFSGLFFLPKVDETAMGAKALAQMIVLDGVGQETSVTPDEFHQGMYKITASIPKFKVSASTNLIPALNEAGVNDIFSLTSADFSTLTDDQISVTAFTHDVVIEVDEAGTKAGAATTAVLSRCIPQNIDFVADRPFVFAVYDNITNDIIFATTVETV</sequence>
<dbReference type="SUPFAM" id="SSF56574">
    <property type="entry name" value="Serpins"/>
    <property type="match status" value="1"/>
</dbReference>
<dbReference type="RefSeq" id="XP_013755315.1">
    <property type="nucleotide sequence ID" value="XM_013899861.1"/>
</dbReference>
<gene>
    <name evidence="4" type="ORF">AMSG_08088</name>
</gene>
<dbReference type="Proteomes" id="UP000054408">
    <property type="component" value="Unassembled WGS sequence"/>
</dbReference>
<keyword evidence="5" id="KW-1185">Reference proteome</keyword>
<dbReference type="AlphaFoldDB" id="A0A0L0DJQ0"/>
<dbReference type="PROSITE" id="PS00430">
    <property type="entry name" value="TONB_DEPENDENT_REC_1"/>
    <property type="match status" value="1"/>
</dbReference>
<dbReference type="InterPro" id="IPR010916">
    <property type="entry name" value="TonB_box_CS"/>
</dbReference>
<dbReference type="Pfam" id="PF00079">
    <property type="entry name" value="Serpin"/>
    <property type="match status" value="1"/>
</dbReference>
<evidence type="ECO:0000256" key="2">
    <source>
        <dbReference type="RuleBase" id="RU000411"/>
    </source>
</evidence>
<dbReference type="EMBL" id="GL349473">
    <property type="protein sequence ID" value="KNC52522.1"/>
    <property type="molecule type" value="Genomic_DNA"/>
</dbReference>
<dbReference type="GeneID" id="25566856"/>
<evidence type="ECO:0000313" key="5">
    <source>
        <dbReference type="Proteomes" id="UP000054408"/>
    </source>
</evidence>
<evidence type="ECO:0000256" key="1">
    <source>
        <dbReference type="ARBA" id="ARBA00009500"/>
    </source>
</evidence>
<dbReference type="InterPro" id="IPR042178">
    <property type="entry name" value="Serpin_sf_1"/>
</dbReference>
<name>A0A0L0DJQ0_THETB</name>
<dbReference type="STRING" id="461836.A0A0L0DJQ0"/>
<organism evidence="4 5">
    <name type="scientific">Thecamonas trahens ATCC 50062</name>
    <dbReference type="NCBI Taxonomy" id="461836"/>
    <lineage>
        <taxon>Eukaryota</taxon>
        <taxon>Apusozoa</taxon>
        <taxon>Apusomonadida</taxon>
        <taxon>Apusomonadidae</taxon>
        <taxon>Thecamonas</taxon>
    </lineage>
</organism>
<dbReference type="InterPro" id="IPR023796">
    <property type="entry name" value="Serpin_dom"/>
</dbReference>